<organism evidence="2 3">
    <name type="scientific">Granulicella cerasi</name>
    <dbReference type="NCBI Taxonomy" id="741063"/>
    <lineage>
        <taxon>Bacteria</taxon>
        <taxon>Pseudomonadati</taxon>
        <taxon>Acidobacteriota</taxon>
        <taxon>Terriglobia</taxon>
        <taxon>Terriglobales</taxon>
        <taxon>Acidobacteriaceae</taxon>
        <taxon>Granulicella</taxon>
    </lineage>
</organism>
<evidence type="ECO:0000313" key="2">
    <source>
        <dbReference type="EMBL" id="MFC6644444.1"/>
    </source>
</evidence>
<keyword evidence="3" id="KW-1185">Reference proteome</keyword>
<evidence type="ECO:0000256" key="1">
    <source>
        <dbReference type="SAM" id="MobiDB-lite"/>
    </source>
</evidence>
<accession>A0ABW1Z4U9</accession>
<name>A0ABW1Z4U9_9BACT</name>
<proteinExistence type="predicted"/>
<dbReference type="NCBIfam" id="TIGR01558">
    <property type="entry name" value="sm_term_P27"/>
    <property type="match status" value="1"/>
</dbReference>
<feature type="region of interest" description="Disordered" evidence="1">
    <location>
        <begin position="1"/>
        <end position="32"/>
    </location>
</feature>
<reference evidence="3" key="1">
    <citation type="journal article" date="2019" name="Int. J. Syst. Evol. Microbiol.">
        <title>The Global Catalogue of Microorganisms (GCM) 10K type strain sequencing project: providing services to taxonomists for standard genome sequencing and annotation.</title>
        <authorList>
            <consortium name="The Broad Institute Genomics Platform"/>
            <consortium name="The Broad Institute Genome Sequencing Center for Infectious Disease"/>
            <person name="Wu L."/>
            <person name="Ma J."/>
        </authorList>
    </citation>
    <scope>NUCLEOTIDE SEQUENCE [LARGE SCALE GENOMIC DNA]</scope>
    <source>
        <strain evidence="3">CGMCC 1.16026</strain>
    </source>
</reference>
<comment type="caution">
    <text evidence="2">The sequence shown here is derived from an EMBL/GenBank/DDBJ whole genome shotgun (WGS) entry which is preliminary data.</text>
</comment>
<dbReference type="Pfam" id="PF05119">
    <property type="entry name" value="Terminase_4"/>
    <property type="match status" value="1"/>
</dbReference>
<dbReference type="Proteomes" id="UP001596391">
    <property type="component" value="Unassembled WGS sequence"/>
</dbReference>
<dbReference type="RefSeq" id="WP_263372375.1">
    <property type="nucleotide sequence ID" value="NZ_JAGSYD010000004.1"/>
</dbReference>
<gene>
    <name evidence="2" type="ORF">ACFQBQ_02335</name>
</gene>
<dbReference type="EMBL" id="JBHSWI010000001">
    <property type="protein sequence ID" value="MFC6644444.1"/>
    <property type="molecule type" value="Genomic_DNA"/>
</dbReference>
<protein>
    <submittedName>
        <fullName evidence="2">Phage terminase small subunit P27 family</fullName>
    </submittedName>
</protein>
<evidence type="ECO:0000313" key="3">
    <source>
        <dbReference type="Proteomes" id="UP001596391"/>
    </source>
</evidence>
<sequence length="163" mass="17719">MAGRKPKPTIIKQLSGNPGKRRLNKSEPSFSAGATCPKHLDKVAKAEWKRIAADLTTSGLLTSVDRSALAAYCVAFSRWIKAEELLEREGLVIVSPKSGYAMPHPAVSISNTAMTLMHKFASEFGFTPSSRSRINVAAPTKTKADPLDAFFDLNTNDDEGLRQ</sequence>
<dbReference type="InterPro" id="IPR006448">
    <property type="entry name" value="Phage_term_ssu_P27"/>
</dbReference>